<evidence type="ECO:0000259" key="7">
    <source>
        <dbReference type="PROSITE" id="PS50188"/>
    </source>
</evidence>
<feature type="domain" description="B box-type" evidence="6">
    <location>
        <begin position="90"/>
        <end position="131"/>
    </location>
</feature>
<feature type="domain" description="B30.2/SPRY" evidence="7">
    <location>
        <begin position="294"/>
        <end position="458"/>
    </location>
</feature>
<dbReference type="GO" id="GO:0008270">
    <property type="term" value="F:zinc ion binding"/>
    <property type="evidence" value="ECO:0007669"/>
    <property type="project" value="UniProtKB-KW"/>
</dbReference>
<dbReference type="SUPFAM" id="SSF57845">
    <property type="entry name" value="B-box zinc-binding domain"/>
    <property type="match status" value="1"/>
</dbReference>
<dbReference type="InterPro" id="IPR043136">
    <property type="entry name" value="B30.2/SPRY_sf"/>
</dbReference>
<dbReference type="InterPro" id="IPR013320">
    <property type="entry name" value="ConA-like_dom_sf"/>
</dbReference>
<reference evidence="8" key="4">
    <citation type="submission" date="2025-09" db="UniProtKB">
        <authorList>
            <consortium name="Ensembl"/>
        </authorList>
    </citation>
    <scope>IDENTIFICATION</scope>
</reference>
<dbReference type="InterPro" id="IPR003877">
    <property type="entry name" value="SPRY_dom"/>
</dbReference>
<sequence>MAAASPMESLRKEATCPLCLEYFTDPVITACGHNFCRACLSRCWEGPGPAASCPQCRDPVQQDVLPHNRQLANMVELVKQLSLPAAQEPGEGEVCGTHQEALKLFCEEDQAPICVVCRESRAHRTHMVVPLEEAAQEYKEKCKAHLKTLREEREKLLRWKATGEGYGPAGSCSVRAFWRQALVWPWDKIPFSQRQYDFRRVQYSDWLSLVLPPGYHEQGPHLSLHASFLYPSNSSLHPASQRMMSCIHNTFKNIHPFLVHFDLHTHPKLSWGTHLNMQNCLRWGSLSGYTSSCISSVTAELCPSRSDCLSPANVTLNPDTAHPSLVLSEDQKHVTCGNTHQQLPNNPERFNFWPCVLGHEGFTSRRHSWEVGVGNWSVGVARESVSRKGLISLSPEEGIWAVLWGGQLQVYASPMTLLSLSQAPHRIQVCLDCDWGQVTFIDAGAEAPIFTFPLGCLC</sequence>
<dbReference type="Pfam" id="PF15227">
    <property type="entry name" value="zf-C3HC4_4"/>
    <property type="match status" value="1"/>
</dbReference>
<accession>K7G4W0</accession>
<dbReference type="FunFam" id="2.60.120.920:FF:000004">
    <property type="entry name" value="Butyrophilin subfamily 1 member A1"/>
    <property type="match status" value="1"/>
</dbReference>
<dbReference type="CDD" id="cd19762">
    <property type="entry name" value="Bbox2_TRIM7-like"/>
    <property type="match status" value="1"/>
</dbReference>
<evidence type="ECO:0000259" key="6">
    <source>
        <dbReference type="PROSITE" id="PS50119"/>
    </source>
</evidence>
<dbReference type="GeneTree" id="ENSGT00940000154126"/>
<dbReference type="eggNOG" id="KOG2177">
    <property type="taxonomic scope" value="Eukaryota"/>
</dbReference>
<dbReference type="Gene3D" id="2.60.120.920">
    <property type="match status" value="1"/>
</dbReference>
<dbReference type="PROSITE" id="PS00518">
    <property type="entry name" value="ZF_RING_1"/>
    <property type="match status" value="1"/>
</dbReference>
<dbReference type="InterPro" id="IPR013083">
    <property type="entry name" value="Znf_RING/FYVE/PHD"/>
</dbReference>
<dbReference type="HOGENOM" id="CLU_013137_0_3_1"/>
<dbReference type="SMART" id="SM00589">
    <property type="entry name" value="PRY"/>
    <property type="match status" value="1"/>
</dbReference>
<evidence type="ECO:0000256" key="4">
    <source>
        <dbReference type="PROSITE-ProRule" id="PRU00024"/>
    </source>
</evidence>
<dbReference type="AlphaFoldDB" id="K7G4W0"/>
<dbReference type="SUPFAM" id="SSF49899">
    <property type="entry name" value="Concanavalin A-like lectins/glucanases"/>
    <property type="match status" value="1"/>
</dbReference>
<dbReference type="Pfam" id="PF00622">
    <property type="entry name" value="SPRY"/>
    <property type="match status" value="1"/>
</dbReference>
<dbReference type="PRINTS" id="PR01407">
    <property type="entry name" value="BUTYPHLNCDUF"/>
</dbReference>
<reference evidence="9" key="1">
    <citation type="submission" date="2011-10" db="EMBL/GenBank/DDBJ databases">
        <authorList>
            <consortium name="Soft-shell Turtle Genome Consortium"/>
        </authorList>
    </citation>
    <scope>NUCLEOTIDE SEQUENCE [LARGE SCALE GENOMIC DNA]</scope>
    <source>
        <strain evidence="9">Daiwa-1</strain>
    </source>
</reference>
<dbReference type="InterPro" id="IPR003879">
    <property type="entry name" value="Butyrophylin_SPRY"/>
</dbReference>
<name>K7G4W0_PELSI</name>
<dbReference type="CDD" id="cd16594">
    <property type="entry name" value="RING-HC_TRIM7-like_C-IV"/>
    <property type="match status" value="1"/>
</dbReference>
<evidence type="ECO:0000256" key="3">
    <source>
        <dbReference type="ARBA" id="ARBA00022833"/>
    </source>
</evidence>
<dbReference type="InterPro" id="IPR006574">
    <property type="entry name" value="PRY"/>
</dbReference>
<dbReference type="PROSITE" id="PS50119">
    <property type="entry name" value="ZF_BBOX"/>
    <property type="match status" value="1"/>
</dbReference>
<dbReference type="Pfam" id="PF13765">
    <property type="entry name" value="PRY"/>
    <property type="match status" value="1"/>
</dbReference>
<feature type="domain" description="RING-type" evidence="5">
    <location>
        <begin position="16"/>
        <end position="57"/>
    </location>
</feature>
<dbReference type="EMBL" id="AGCU01151365">
    <property type="status" value="NOT_ANNOTATED_CDS"/>
    <property type="molecule type" value="Genomic_DNA"/>
</dbReference>
<dbReference type="SUPFAM" id="SSF57850">
    <property type="entry name" value="RING/U-box"/>
    <property type="match status" value="1"/>
</dbReference>
<proteinExistence type="predicted"/>
<protein>
    <submittedName>
        <fullName evidence="8">Uncharacterized protein</fullName>
    </submittedName>
</protein>
<keyword evidence="2 4" id="KW-0863">Zinc-finger</keyword>
<evidence type="ECO:0000259" key="5">
    <source>
        <dbReference type="PROSITE" id="PS50089"/>
    </source>
</evidence>
<evidence type="ECO:0000313" key="8">
    <source>
        <dbReference type="Ensembl" id="ENSPSIP00000015321.1"/>
    </source>
</evidence>
<dbReference type="InterPro" id="IPR001841">
    <property type="entry name" value="Znf_RING"/>
</dbReference>
<dbReference type="PROSITE" id="PS50188">
    <property type="entry name" value="B302_SPRY"/>
    <property type="match status" value="1"/>
</dbReference>
<dbReference type="InterPro" id="IPR001870">
    <property type="entry name" value="B30.2/SPRY"/>
</dbReference>
<dbReference type="SMART" id="SM00184">
    <property type="entry name" value="RING"/>
    <property type="match status" value="1"/>
</dbReference>
<keyword evidence="1" id="KW-0479">Metal-binding</keyword>
<dbReference type="InterPro" id="IPR017907">
    <property type="entry name" value="Znf_RING_CS"/>
</dbReference>
<keyword evidence="3" id="KW-0862">Zinc</keyword>
<dbReference type="OMA" id="FHTECCT"/>
<dbReference type="Pfam" id="PF00643">
    <property type="entry name" value="zf-B_box"/>
    <property type="match status" value="1"/>
</dbReference>
<organism evidence="8 9">
    <name type="scientific">Pelodiscus sinensis</name>
    <name type="common">Chinese softshell turtle</name>
    <name type="synonym">Trionyx sinensis</name>
    <dbReference type="NCBI Taxonomy" id="13735"/>
    <lineage>
        <taxon>Eukaryota</taxon>
        <taxon>Metazoa</taxon>
        <taxon>Chordata</taxon>
        <taxon>Craniata</taxon>
        <taxon>Vertebrata</taxon>
        <taxon>Euteleostomi</taxon>
        <taxon>Archelosauria</taxon>
        <taxon>Testudinata</taxon>
        <taxon>Testudines</taxon>
        <taxon>Cryptodira</taxon>
        <taxon>Trionychia</taxon>
        <taxon>Trionychidae</taxon>
        <taxon>Pelodiscus</taxon>
    </lineage>
</organism>
<dbReference type="InterPro" id="IPR050143">
    <property type="entry name" value="TRIM/RBCC"/>
</dbReference>
<dbReference type="Proteomes" id="UP000007267">
    <property type="component" value="Unassembled WGS sequence"/>
</dbReference>
<dbReference type="EMBL" id="AGCU01151366">
    <property type="status" value="NOT_ANNOTATED_CDS"/>
    <property type="molecule type" value="Genomic_DNA"/>
</dbReference>
<evidence type="ECO:0000256" key="1">
    <source>
        <dbReference type="ARBA" id="ARBA00022723"/>
    </source>
</evidence>
<dbReference type="Ensembl" id="ENSPSIT00000015393.1">
    <property type="protein sequence ID" value="ENSPSIP00000015321.1"/>
    <property type="gene ID" value="ENSPSIG00000013695.1"/>
</dbReference>
<keyword evidence="9" id="KW-1185">Reference proteome</keyword>
<dbReference type="Gene3D" id="3.30.40.10">
    <property type="entry name" value="Zinc/RING finger domain, C3HC4 (zinc finger)"/>
    <property type="match status" value="1"/>
</dbReference>
<dbReference type="InterPro" id="IPR000315">
    <property type="entry name" value="Znf_B-box"/>
</dbReference>
<dbReference type="CDD" id="cd12888">
    <property type="entry name" value="SPRY_PRY_TRIM7_like"/>
    <property type="match status" value="1"/>
</dbReference>
<dbReference type="SMART" id="SM00336">
    <property type="entry name" value="BBOX"/>
    <property type="match status" value="1"/>
</dbReference>
<dbReference type="PROSITE" id="PS50089">
    <property type="entry name" value="ZF_RING_2"/>
    <property type="match status" value="1"/>
</dbReference>
<reference evidence="9" key="2">
    <citation type="journal article" date="2013" name="Nat. Genet.">
        <title>The draft genomes of soft-shell turtle and green sea turtle yield insights into the development and evolution of the turtle-specific body plan.</title>
        <authorList>
            <person name="Wang Z."/>
            <person name="Pascual-Anaya J."/>
            <person name="Zadissa A."/>
            <person name="Li W."/>
            <person name="Niimura Y."/>
            <person name="Huang Z."/>
            <person name="Li C."/>
            <person name="White S."/>
            <person name="Xiong Z."/>
            <person name="Fang D."/>
            <person name="Wang B."/>
            <person name="Ming Y."/>
            <person name="Chen Y."/>
            <person name="Zheng Y."/>
            <person name="Kuraku S."/>
            <person name="Pignatelli M."/>
            <person name="Herrero J."/>
            <person name="Beal K."/>
            <person name="Nozawa M."/>
            <person name="Li Q."/>
            <person name="Wang J."/>
            <person name="Zhang H."/>
            <person name="Yu L."/>
            <person name="Shigenobu S."/>
            <person name="Wang J."/>
            <person name="Liu J."/>
            <person name="Flicek P."/>
            <person name="Searle S."/>
            <person name="Wang J."/>
            <person name="Kuratani S."/>
            <person name="Yin Y."/>
            <person name="Aken B."/>
            <person name="Zhang G."/>
            <person name="Irie N."/>
        </authorList>
    </citation>
    <scope>NUCLEOTIDE SEQUENCE [LARGE SCALE GENOMIC DNA]</scope>
    <source>
        <strain evidence="9">Daiwa-1</strain>
    </source>
</reference>
<dbReference type="PANTHER" id="PTHR24103">
    <property type="entry name" value="E3 UBIQUITIN-PROTEIN LIGASE TRIM"/>
    <property type="match status" value="1"/>
</dbReference>
<dbReference type="Gene3D" id="3.30.160.60">
    <property type="entry name" value="Classic Zinc Finger"/>
    <property type="match status" value="1"/>
</dbReference>
<reference evidence="8" key="3">
    <citation type="submission" date="2025-08" db="UniProtKB">
        <authorList>
            <consortium name="Ensembl"/>
        </authorList>
    </citation>
    <scope>IDENTIFICATION</scope>
</reference>
<evidence type="ECO:0000313" key="9">
    <source>
        <dbReference type="Proteomes" id="UP000007267"/>
    </source>
</evidence>
<evidence type="ECO:0000256" key="2">
    <source>
        <dbReference type="ARBA" id="ARBA00022771"/>
    </source>
</evidence>